<evidence type="ECO:0000259" key="6">
    <source>
        <dbReference type="PROSITE" id="PS50178"/>
    </source>
</evidence>
<feature type="compositionally biased region" description="Pro residues" evidence="5">
    <location>
        <begin position="591"/>
        <end position="603"/>
    </location>
</feature>
<feature type="compositionally biased region" description="Basic and acidic residues" evidence="5">
    <location>
        <begin position="930"/>
        <end position="939"/>
    </location>
</feature>
<feature type="region of interest" description="Disordered" evidence="5">
    <location>
        <begin position="536"/>
        <end position="790"/>
    </location>
</feature>
<dbReference type="EMBL" id="JAPMOS010000005">
    <property type="protein sequence ID" value="KAJ4461817.1"/>
    <property type="molecule type" value="Genomic_DNA"/>
</dbReference>
<evidence type="ECO:0000256" key="5">
    <source>
        <dbReference type="SAM" id="MobiDB-lite"/>
    </source>
</evidence>
<evidence type="ECO:0000256" key="1">
    <source>
        <dbReference type="ARBA" id="ARBA00022723"/>
    </source>
</evidence>
<dbReference type="InterPro" id="IPR011011">
    <property type="entry name" value="Znf_FYVE_PHD"/>
</dbReference>
<sequence length="1313" mass="140904">MSLPTEEESGQLSSEESSSDDGGICGTTSSSAFSTSRSNSGTGLDGFHPFDGLDFLNTEPTEENDIPMTIKRLSKPSFIDVRESHPMIRRVSGPRLHWLAHPTCLCSALRLLSGDPVVPRVLVFLCEFLLEQGVSTPNLFTTKPPQKLGRIVAGPHFCATLAAGCVVGPCGADAVSLGPRYEEVRSLFNQGHFYDCGSPVVAAALLKPLIPVSCYDRCLTIVEKHIRLAEERLFSPHMPGGPERLATIGMGGPDLIESLDAGPPSTTAGQGPTGGPASGALVSLGAGDHEEISVFHRAMERLRARSALSEEDNRPLREVIYRCAFSTRSLLADMDLLFFSLPKINRDAIEYLGVCLSKMALNWAVNGATLDRIARIFAPYLIRPNFWGASASRRSLFLQSRFVYLFLLFIKKKHLIFTPDERAEMDLSETAFLDSVIREVLPPAVCLVQPELLPSFTQRPLGGGAEGLSNPPVAAQPPAPLDPSAPTLPVRPRHPTCRHPRSIFPASPAPRGAPAHFPSHNDRCYDGDVVVGTARRDVDSSAGAARQPAARLPDGRPWRPPPAPLTVLPPSRAMPARRPRPPIRGGGTSPSPSPSRPGSPPGTPASSRFMADPQGLTPISGIRSPRAPAGLPSPSMVLAAGLPALAAPSPQPMAPPASPAFTTTDAPPAPGGYAATPTATPLALRGAFSPMGADEPTPASLVVRPVGADSPSRQDSPTATPPPPPPRVPALRLPPPRPAAPADPEMVPQAPSPSPLGSCPPPTATTGPRVPPPPPSVAPPPPLTARGPLTARVGSNLEGYAAGAAPVRPVFMTDEDLRLNEVARDFLQLSSHMNAWLQEPMYRVHGEFFRLASPSVVAARPGADLPDAPPAEEADGGQPEAPGRGLLHLLDQMAARQRRGDGATPGAAERKQPRTHRHHPHRHGPRGPKGRIDEGRPDLPRSPGTPGGPADADRGAEDQPQPLARPRRLVANVLSAMTYPGTLDHVSIDALHVKVLDASLPQQLPRKTTYLFDEHPELLNHHQQPLHHGDSCELCSARFTLFHRGMHCNYCSRLLCRDCCRSEFLIPWRILEKSGCRGLIACLLARGRLRWAAVQGDFASYPVCSKCEDHLNRHIHAPVLLLTRMSGPAIQAIGLHRWTELLRARAEVMCALHMHLLAPARGGLRPGCPSRHFLLSLLPPRHVALLLPVPRISMTDLLQLRMSTAYTDPLLRVAGLLKRHVRGCPHCALDALCFCGAADQCLVVTADPHAALGPATALVSPLFRMPRDPAEGLVVCSGCRKPCHRDCLVARRTLCKRCFARRSSHGPLQPELY</sequence>
<dbReference type="SUPFAM" id="SSF48350">
    <property type="entry name" value="GTPase activation domain, GAP"/>
    <property type="match status" value="1"/>
</dbReference>
<evidence type="ECO:0000256" key="2">
    <source>
        <dbReference type="ARBA" id="ARBA00022771"/>
    </source>
</evidence>
<feature type="compositionally biased region" description="Pro residues" evidence="5">
    <location>
        <begin position="719"/>
        <end position="741"/>
    </location>
</feature>
<feature type="compositionally biased region" description="Low complexity" evidence="5">
    <location>
        <begin position="565"/>
        <end position="574"/>
    </location>
</feature>
<dbReference type="Gene3D" id="1.10.555.10">
    <property type="entry name" value="Rho GTPase activation protein"/>
    <property type="match status" value="1"/>
</dbReference>
<dbReference type="Proteomes" id="UP001141327">
    <property type="component" value="Unassembled WGS sequence"/>
</dbReference>
<feature type="compositionally biased region" description="Low complexity" evidence="5">
    <location>
        <begin position="27"/>
        <end position="38"/>
    </location>
</feature>
<keyword evidence="8" id="KW-1185">Reference proteome</keyword>
<feature type="domain" description="FYVE-type" evidence="6">
    <location>
        <begin position="1030"/>
        <end position="1112"/>
    </location>
</feature>
<evidence type="ECO:0000256" key="4">
    <source>
        <dbReference type="PROSITE-ProRule" id="PRU00091"/>
    </source>
</evidence>
<feature type="compositionally biased region" description="Basic residues" evidence="5">
    <location>
        <begin position="491"/>
        <end position="501"/>
    </location>
</feature>
<proteinExistence type="predicted"/>
<accession>A0ABQ8URR1</accession>
<feature type="compositionally biased region" description="Basic residues" evidence="5">
    <location>
        <begin position="913"/>
        <end position="929"/>
    </location>
</feature>
<feature type="compositionally biased region" description="Pro residues" evidence="5">
    <location>
        <begin position="649"/>
        <end position="658"/>
    </location>
</feature>
<dbReference type="PROSITE" id="PS50178">
    <property type="entry name" value="ZF_FYVE"/>
    <property type="match status" value="1"/>
</dbReference>
<evidence type="ECO:0000256" key="3">
    <source>
        <dbReference type="ARBA" id="ARBA00022833"/>
    </source>
</evidence>
<feature type="compositionally biased region" description="Low complexity" evidence="5">
    <location>
        <begin position="261"/>
        <end position="270"/>
    </location>
</feature>
<keyword evidence="2 4" id="KW-0863">Zinc-finger</keyword>
<evidence type="ECO:0000313" key="8">
    <source>
        <dbReference type="Proteomes" id="UP001141327"/>
    </source>
</evidence>
<dbReference type="Gene3D" id="3.30.40.10">
    <property type="entry name" value="Zinc/RING finger domain, C3HC4 (zinc finger)"/>
    <property type="match status" value="1"/>
</dbReference>
<dbReference type="SUPFAM" id="SSF57903">
    <property type="entry name" value="FYVE/PHD zinc finger"/>
    <property type="match status" value="1"/>
</dbReference>
<feature type="compositionally biased region" description="Low complexity" evidence="5">
    <location>
        <begin position="659"/>
        <end position="683"/>
    </location>
</feature>
<dbReference type="InterPro" id="IPR017455">
    <property type="entry name" value="Znf_FYVE-rel"/>
</dbReference>
<keyword evidence="1" id="KW-0479">Metal-binding</keyword>
<reference evidence="7" key="1">
    <citation type="journal article" date="2022" name="bioRxiv">
        <title>Genomics of Preaxostyla Flagellates Illuminates Evolutionary Transitions and the Path Towards Mitochondrial Loss.</title>
        <authorList>
            <person name="Novak L.V.F."/>
            <person name="Treitli S.C."/>
            <person name="Pyrih J."/>
            <person name="Halakuc P."/>
            <person name="Pipaliya S.V."/>
            <person name="Vacek V."/>
            <person name="Brzon O."/>
            <person name="Soukal P."/>
            <person name="Eme L."/>
            <person name="Dacks J.B."/>
            <person name="Karnkowska A."/>
            <person name="Elias M."/>
            <person name="Hampl V."/>
        </authorList>
    </citation>
    <scope>NUCLEOTIDE SEQUENCE</scope>
    <source>
        <strain evidence="7">RCP-MX</strain>
    </source>
</reference>
<feature type="region of interest" description="Disordered" evidence="5">
    <location>
        <begin position="459"/>
        <end position="520"/>
    </location>
</feature>
<feature type="compositionally biased region" description="Pro residues" evidence="5">
    <location>
        <begin position="474"/>
        <end position="483"/>
    </location>
</feature>
<protein>
    <recommendedName>
        <fullName evidence="6">FYVE-type domain-containing protein</fullName>
    </recommendedName>
</protein>
<evidence type="ECO:0000313" key="7">
    <source>
        <dbReference type="EMBL" id="KAJ4461817.1"/>
    </source>
</evidence>
<name>A0ABQ8URR1_9EUKA</name>
<feature type="compositionally biased region" description="Low complexity" evidence="5">
    <location>
        <begin position="638"/>
        <end position="648"/>
    </location>
</feature>
<feature type="region of interest" description="Disordered" evidence="5">
    <location>
        <begin position="860"/>
        <end position="965"/>
    </location>
</feature>
<feature type="compositionally biased region" description="Pro residues" evidence="5">
    <location>
        <begin position="750"/>
        <end position="783"/>
    </location>
</feature>
<organism evidence="7 8">
    <name type="scientific">Paratrimastix pyriformis</name>
    <dbReference type="NCBI Taxonomy" id="342808"/>
    <lineage>
        <taxon>Eukaryota</taxon>
        <taxon>Metamonada</taxon>
        <taxon>Preaxostyla</taxon>
        <taxon>Paratrimastigidae</taxon>
        <taxon>Paratrimastix</taxon>
    </lineage>
</organism>
<comment type="caution">
    <text evidence="7">The sequence shown here is derived from an EMBL/GenBank/DDBJ whole genome shotgun (WGS) entry which is preliminary data.</text>
</comment>
<feature type="region of interest" description="Disordered" evidence="5">
    <location>
        <begin position="256"/>
        <end position="277"/>
    </location>
</feature>
<keyword evidence="3" id="KW-0862">Zinc</keyword>
<dbReference type="InterPro" id="IPR013083">
    <property type="entry name" value="Znf_RING/FYVE/PHD"/>
</dbReference>
<dbReference type="InterPro" id="IPR008936">
    <property type="entry name" value="Rho_GTPase_activation_prot"/>
</dbReference>
<feature type="region of interest" description="Disordered" evidence="5">
    <location>
        <begin position="1"/>
        <end position="38"/>
    </location>
</feature>
<gene>
    <name evidence="7" type="ORF">PAPYR_1479</name>
</gene>